<evidence type="ECO:0000256" key="4">
    <source>
        <dbReference type="SAM" id="MobiDB-lite"/>
    </source>
</evidence>
<dbReference type="HOGENOM" id="CLU_016149_6_0_1"/>
<dbReference type="OrthoDB" id="1728974at2759"/>
<evidence type="ECO:0008006" key="7">
    <source>
        <dbReference type="Google" id="ProtNLM"/>
    </source>
</evidence>
<feature type="region of interest" description="Disordered" evidence="4">
    <location>
        <begin position="467"/>
        <end position="489"/>
    </location>
</feature>
<dbReference type="AlphaFoldDB" id="A0A0D0AJT4"/>
<dbReference type="GO" id="GO:0005829">
    <property type="term" value="C:cytosol"/>
    <property type="evidence" value="ECO:0007669"/>
    <property type="project" value="TreeGrafter"/>
</dbReference>
<keyword evidence="2" id="KW-0808">Transferase</keyword>
<dbReference type="SUPFAM" id="SSF53067">
    <property type="entry name" value="Actin-like ATPase domain"/>
    <property type="match status" value="1"/>
</dbReference>
<proteinExistence type="inferred from homology"/>
<dbReference type="EMBL" id="KN835395">
    <property type="protein sequence ID" value="KIK38404.1"/>
    <property type="molecule type" value="Genomic_DNA"/>
</dbReference>
<dbReference type="STRING" id="930992.A0A0D0AJT4"/>
<dbReference type="Gene3D" id="3.30.420.40">
    <property type="match status" value="2"/>
</dbReference>
<dbReference type="PANTHER" id="PTHR10196">
    <property type="entry name" value="SUGAR KINASE"/>
    <property type="match status" value="1"/>
</dbReference>
<comment type="similarity">
    <text evidence="1">Belongs to the FGGY kinase family.</text>
</comment>
<gene>
    <name evidence="5" type="ORF">CY34DRAFT_809365</name>
</gene>
<dbReference type="InterPro" id="IPR043129">
    <property type="entry name" value="ATPase_NBD"/>
</dbReference>
<evidence type="ECO:0000256" key="2">
    <source>
        <dbReference type="ARBA" id="ARBA00022679"/>
    </source>
</evidence>
<dbReference type="GO" id="GO:0005997">
    <property type="term" value="P:xylulose metabolic process"/>
    <property type="evidence" value="ECO:0007669"/>
    <property type="project" value="TreeGrafter"/>
</dbReference>
<sequence>MAPGPKTGPALFLGLELATDQLRASIVDESLELVGVECVDFDTELPEYQTQGGIFTTPGDAYTTPVDMWVKALDFLLEKLTRNHDVTRIKSIGGCAQHALVWWKSTPIPSFPALDPRLPFHSQLPPNTFSLPNTPVAQDTSAHTHALALEALLGGPDVMAARVGTCANASLLAAQLLRVRESWTSDVWSRTGKIQLASQFLASMVVGEWVNMGESEACATGMWVHASAGAGAQVAPGLGRWDEGVLEIVGGSREEGRRIRTWLGDVEVAAGRKAAHISRYLCERYGFETDTIVTPFTSDYLSSYLSLCPSPGDAVLSFGPMDTLLTPAQHYLPTRLYSLFPHPAQDASEKRRYIAMLSSRNADVPRALVRDMYTKSWSAFDRLVAIVPPGGSIGLDDKLFSFWLLQGDSYPLSHVKGIYRFETGIKVNEFRDLRANPRCLLESQVLSFRFRWSRMIATGVLGTNINRSRGNVAQTPGPTSPQGQNPRSNIASSLGLSFDPYDYSPLPARILVTGAAANFPSVANLAGDVFNAPVFMPSTQVDSAQVVPHRNAPAAGFPGRASLGGAYFARWIWGKERSSAIGGSSTGRGLGGFEEEIRRLHGKRWVASGGNPLRTNVNAPVGGNGGSGANSGTSTPYGHRSGLGSTVFVEEEEEEVEEMERASGILASSVFAGGFADRDLGRDISRMRTLTGSTLDTVTSSGSMGPSTAFTTPDLNAGTGSPGGGVGAVVPQTTTLTPVTAMPTSDAEAQIGLAKVAEADVDAFMTYAAIVPEYCRLEGMLCKSLV</sequence>
<organism evidence="5 6">
    <name type="scientific">Suillus luteus UH-Slu-Lm8-n1</name>
    <dbReference type="NCBI Taxonomy" id="930992"/>
    <lineage>
        <taxon>Eukaryota</taxon>
        <taxon>Fungi</taxon>
        <taxon>Dikarya</taxon>
        <taxon>Basidiomycota</taxon>
        <taxon>Agaricomycotina</taxon>
        <taxon>Agaricomycetes</taxon>
        <taxon>Agaricomycetidae</taxon>
        <taxon>Boletales</taxon>
        <taxon>Suillineae</taxon>
        <taxon>Suillaceae</taxon>
        <taxon>Suillus</taxon>
    </lineage>
</organism>
<protein>
    <recommendedName>
        <fullName evidence="7">Actin-like ATPase domain-containing protein</fullName>
    </recommendedName>
</protein>
<reference evidence="5 6" key="1">
    <citation type="submission" date="2014-04" db="EMBL/GenBank/DDBJ databases">
        <authorList>
            <consortium name="DOE Joint Genome Institute"/>
            <person name="Kuo A."/>
            <person name="Ruytinx J."/>
            <person name="Rineau F."/>
            <person name="Colpaert J."/>
            <person name="Kohler A."/>
            <person name="Nagy L.G."/>
            <person name="Floudas D."/>
            <person name="Copeland A."/>
            <person name="Barry K.W."/>
            <person name="Cichocki N."/>
            <person name="Veneault-Fourrey C."/>
            <person name="LaButti K."/>
            <person name="Lindquist E.A."/>
            <person name="Lipzen A."/>
            <person name="Lundell T."/>
            <person name="Morin E."/>
            <person name="Murat C."/>
            <person name="Sun H."/>
            <person name="Tunlid A."/>
            <person name="Henrissat B."/>
            <person name="Grigoriev I.V."/>
            <person name="Hibbett D.S."/>
            <person name="Martin F."/>
            <person name="Nordberg H.P."/>
            <person name="Cantor M.N."/>
            <person name="Hua S.X."/>
        </authorList>
    </citation>
    <scope>NUCLEOTIDE SEQUENCE [LARGE SCALE GENOMIC DNA]</scope>
    <source>
        <strain evidence="5 6">UH-Slu-Lm8-n1</strain>
    </source>
</reference>
<evidence type="ECO:0000313" key="5">
    <source>
        <dbReference type="EMBL" id="KIK38404.1"/>
    </source>
</evidence>
<reference evidence="6" key="2">
    <citation type="submission" date="2015-01" db="EMBL/GenBank/DDBJ databases">
        <title>Evolutionary Origins and Diversification of the Mycorrhizal Mutualists.</title>
        <authorList>
            <consortium name="DOE Joint Genome Institute"/>
            <consortium name="Mycorrhizal Genomics Consortium"/>
            <person name="Kohler A."/>
            <person name="Kuo A."/>
            <person name="Nagy L.G."/>
            <person name="Floudas D."/>
            <person name="Copeland A."/>
            <person name="Barry K.W."/>
            <person name="Cichocki N."/>
            <person name="Veneault-Fourrey C."/>
            <person name="LaButti K."/>
            <person name="Lindquist E.A."/>
            <person name="Lipzen A."/>
            <person name="Lundell T."/>
            <person name="Morin E."/>
            <person name="Murat C."/>
            <person name="Riley R."/>
            <person name="Ohm R."/>
            <person name="Sun H."/>
            <person name="Tunlid A."/>
            <person name="Henrissat B."/>
            <person name="Grigoriev I.V."/>
            <person name="Hibbett D.S."/>
            <person name="Martin F."/>
        </authorList>
    </citation>
    <scope>NUCLEOTIDE SEQUENCE [LARGE SCALE GENOMIC DNA]</scope>
    <source>
        <strain evidence="6">UH-Slu-Lm8-n1</strain>
    </source>
</reference>
<dbReference type="GO" id="GO:0004856">
    <property type="term" value="F:D-xylulokinase activity"/>
    <property type="evidence" value="ECO:0007669"/>
    <property type="project" value="TreeGrafter"/>
</dbReference>
<accession>A0A0D0AJT4</accession>
<feature type="region of interest" description="Disordered" evidence="4">
    <location>
        <begin position="608"/>
        <end position="642"/>
    </location>
</feature>
<dbReference type="InParanoid" id="A0A0D0AJT4"/>
<evidence type="ECO:0000256" key="1">
    <source>
        <dbReference type="ARBA" id="ARBA00009156"/>
    </source>
</evidence>
<keyword evidence="6" id="KW-1185">Reference proteome</keyword>
<dbReference type="Proteomes" id="UP000054485">
    <property type="component" value="Unassembled WGS sequence"/>
</dbReference>
<dbReference type="PANTHER" id="PTHR10196:SF57">
    <property type="entry name" value="XYLULOSE KINASE"/>
    <property type="match status" value="1"/>
</dbReference>
<evidence type="ECO:0000313" key="6">
    <source>
        <dbReference type="Proteomes" id="UP000054485"/>
    </source>
</evidence>
<keyword evidence="3" id="KW-0418">Kinase</keyword>
<name>A0A0D0AJT4_9AGAM</name>
<evidence type="ECO:0000256" key="3">
    <source>
        <dbReference type="ARBA" id="ARBA00022777"/>
    </source>
</evidence>